<dbReference type="AlphaFoldDB" id="A0A0A9YIP8"/>
<reference evidence="5" key="2">
    <citation type="submission" date="2014-07" db="EMBL/GenBank/DDBJ databases">
        <authorList>
            <person name="Hull J."/>
        </authorList>
    </citation>
    <scope>NUCLEOTIDE SEQUENCE</scope>
</reference>
<feature type="compositionally biased region" description="Low complexity" evidence="4">
    <location>
        <begin position="415"/>
        <end position="428"/>
    </location>
</feature>
<feature type="compositionally biased region" description="Acidic residues" evidence="4">
    <location>
        <begin position="363"/>
        <end position="414"/>
    </location>
</feature>
<dbReference type="InterPro" id="IPR032675">
    <property type="entry name" value="LRR_dom_sf"/>
</dbReference>
<dbReference type="InterPro" id="IPR036720">
    <property type="entry name" value="RanGAP1_C_sf"/>
</dbReference>
<dbReference type="CDD" id="cd00116">
    <property type="entry name" value="LRR_RI"/>
    <property type="match status" value="1"/>
</dbReference>
<keyword evidence="2" id="KW-0433">Leucine-rich repeat</keyword>
<dbReference type="SUPFAM" id="SSF69099">
    <property type="entry name" value="Ran-GTPase activating protein 1 (RanGAP1), C-terminal domain"/>
    <property type="match status" value="1"/>
</dbReference>
<evidence type="ECO:0000313" key="5">
    <source>
        <dbReference type="EMBL" id="JAG32952.1"/>
    </source>
</evidence>
<reference evidence="5" key="1">
    <citation type="journal article" date="2014" name="PLoS ONE">
        <title>Transcriptome-Based Identification of ABC Transporters in the Western Tarnished Plant Bug Lygus hesperus.</title>
        <authorList>
            <person name="Hull J.J."/>
            <person name="Chaney K."/>
            <person name="Geib S.M."/>
            <person name="Fabrick J.A."/>
            <person name="Brent C.S."/>
            <person name="Walsh D."/>
            <person name="Lavine L.C."/>
        </authorList>
    </citation>
    <scope>NUCLEOTIDE SEQUENCE</scope>
</reference>
<feature type="region of interest" description="Disordered" evidence="4">
    <location>
        <begin position="355"/>
        <end position="432"/>
    </location>
</feature>
<gene>
    <name evidence="5" type="primary">rangap1</name>
    <name evidence="5" type="ORF">CM83_62500</name>
</gene>
<dbReference type="InterPro" id="IPR001611">
    <property type="entry name" value="Leu-rich_rpt"/>
</dbReference>
<dbReference type="Gene3D" id="1.25.40.200">
    <property type="entry name" value="Ran-GTPase activating protein 1, C-terminal domain"/>
    <property type="match status" value="1"/>
</dbReference>
<dbReference type="GO" id="GO:0007165">
    <property type="term" value="P:signal transduction"/>
    <property type="evidence" value="ECO:0007669"/>
    <property type="project" value="InterPro"/>
</dbReference>
<dbReference type="GO" id="GO:0005634">
    <property type="term" value="C:nucleus"/>
    <property type="evidence" value="ECO:0007669"/>
    <property type="project" value="TreeGrafter"/>
</dbReference>
<evidence type="ECO:0000256" key="3">
    <source>
        <dbReference type="ARBA" id="ARBA00022737"/>
    </source>
</evidence>
<dbReference type="GO" id="GO:0005096">
    <property type="term" value="F:GTPase activator activity"/>
    <property type="evidence" value="ECO:0007669"/>
    <property type="project" value="UniProtKB-KW"/>
</dbReference>
<proteinExistence type="predicted"/>
<protein>
    <submittedName>
        <fullName evidence="5">Ran GTPase-activating protein 1</fullName>
    </submittedName>
</protein>
<accession>A0A0A9YIP8</accession>
<keyword evidence="3" id="KW-0677">Repeat</keyword>
<dbReference type="SMART" id="SM00368">
    <property type="entry name" value="LRR_RI"/>
    <property type="match status" value="8"/>
</dbReference>
<keyword evidence="1" id="KW-0343">GTPase activation</keyword>
<dbReference type="PANTHER" id="PTHR24113">
    <property type="entry name" value="RAN GTPASE-ACTIVATING PROTEIN 1"/>
    <property type="match status" value="1"/>
</dbReference>
<dbReference type="EMBL" id="GBHO01010652">
    <property type="protein sequence ID" value="JAG32952.1"/>
    <property type="molecule type" value="Transcribed_RNA"/>
</dbReference>
<dbReference type="Pfam" id="PF13516">
    <property type="entry name" value="LRR_6"/>
    <property type="match status" value="2"/>
</dbReference>
<organism evidence="5">
    <name type="scientific">Lygus hesperus</name>
    <name type="common">Western plant bug</name>
    <dbReference type="NCBI Taxonomy" id="30085"/>
    <lineage>
        <taxon>Eukaryota</taxon>
        <taxon>Metazoa</taxon>
        <taxon>Ecdysozoa</taxon>
        <taxon>Arthropoda</taxon>
        <taxon>Hexapoda</taxon>
        <taxon>Insecta</taxon>
        <taxon>Pterygota</taxon>
        <taxon>Neoptera</taxon>
        <taxon>Paraneoptera</taxon>
        <taxon>Hemiptera</taxon>
        <taxon>Heteroptera</taxon>
        <taxon>Panheteroptera</taxon>
        <taxon>Cimicomorpha</taxon>
        <taxon>Miridae</taxon>
        <taxon>Mirini</taxon>
        <taxon>Lygus</taxon>
    </lineage>
</organism>
<dbReference type="GO" id="GO:0006913">
    <property type="term" value="P:nucleocytoplasmic transport"/>
    <property type="evidence" value="ECO:0007669"/>
    <property type="project" value="TreeGrafter"/>
</dbReference>
<sequence length="585" mass="63767">MTENLDETLNELTQQLGATKIPLNGVEFVGKGLKLNNAKDAKPIIDAIRSLEGPLEFLNLEGNTIGVEAAEAIAKAFEDKPTLRHALWKDMFTSRLKTEIPPALKAFSNSLMLAGARLEVLDLSDNASGPIGVDGVSELLSSEVCYGLKELRMANMGLGISGAQKLASALQKCYENAKAAGMVFALKVFIAGRNRLENPGCIALSKVFKQIGTLEEIQIYQNAIYHVGIEALSDALNHNPKLRILNLNDNTITKKGAVHLTKALNNLPNLTTLNVGDCLLKSQGAVLIASALKDSLPRLEELIMTSNEISGSAGIVIAQSLMNKKALKTVQLGENAFGSKLEKIDQMIRNACSRNPGFSLSISDDEGSEEEEDVEGEDEVGGEEGTSEGEEENDEVYDEEEEEEEDDDEEDDSEGYSGDDYTGDYSGDATLDTTSPMLRNFVQQKIGTNAINPFAKINSPDHYEQVINKIEGLPVEIQVEKLLTEIMNQASNSIGKNSDDDVGIKLYKKLFSVAESSSSIHLVNNLLPAYLGLIKFEKRKEPSMQFDNNSSVKLLYKAMSEGFFPKETTNILKFLLGRDGEANNN</sequence>
<evidence type="ECO:0000256" key="4">
    <source>
        <dbReference type="SAM" id="MobiDB-lite"/>
    </source>
</evidence>
<dbReference type="SUPFAM" id="SSF52047">
    <property type="entry name" value="RNI-like"/>
    <property type="match status" value="1"/>
</dbReference>
<dbReference type="InterPro" id="IPR027038">
    <property type="entry name" value="RanGap"/>
</dbReference>
<dbReference type="PANTHER" id="PTHR24113:SF12">
    <property type="entry name" value="RAN GTPASE-ACTIVATING PROTEIN 1"/>
    <property type="match status" value="1"/>
</dbReference>
<dbReference type="GO" id="GO:0048471">
    <property type="term" value="C:perinuclear region of cytoplasm"/>
    <property type="evidence" value="ECO:0007669"/>
    <property type="project" value="TreeGrafter"/>
</dbReference>
<name>A0A0A9YIP8_LYGHE</name>
<evidence type="ECO:0000256" key="1">
    <source>
        <dbReference type="ARBA" id="ARBA00022468"/>
    </source>
</evidence>
<evidence type="ECO:0000256" key="2">
    <source>
        <dbReference type="ARBA" id="ARBA00022614"/>
    </source>
</evidence>
<dbReference type="GO" id="GO:0031267">
    <property type="term" value="F:small GTPase binding"/>
    <property type="evidence" value="ECO:0007669"/>
    <property type="project" value="TreeGrafter"/>
</dbReference>
<dbReference type="GO" id="GO:0005829">
    <property type="term" value="C:cytosol"/>
    <property type="evidence" value="ECO:0007669"/>
    <property type="project" value="TreeGrafter"/>
</dbReference>
<dbReference type="Gene3D" id="3.80.10.10">
    <property type="entry name" value="Ribonuclease Inhibitor"/>
    <property type="match status" value="1"/>
</dbReference>